<comment type="caution">
    <text evidence="3">The sequence shown here is derived from an EMBL/GenBank/DDBJ whole genome shotgun (WGS) entry which is preliminary data.</text>
</comment>
<dbReference type="Gene3D" id="1.10.443.10">
    <property type="entry name" value="Intergrase catalytic core"/>
    <property type="match status" value="1"/>
</dbReference>
<dbReference type="GO" id="GO:0006310">
    <property type="term" value="P:DNA recombination"/>
    <property type="evidence" value="ECO:0007669"/>
    <property type="project" value="UniProtKB-KW"/>
</dbReference>
<dbReference type="RefSeq" id="WP_141824497.1">
    <property type="nucleotide sequence ID" value="NZ_VFQF01000003.1"/>
</dbReference>
<evidence type="ECO:0000313" key="3">
    <source>
        <dbReference type="EMBL" id="TQN45250.1"/>
    </source>
</evidence>
<dbReference type="PANTHER" id="PTHR30349">
    <property type="entry name" value="PHAGE INTEGRASE-RELATED"/>
    <property type="match status" value="1"/>
</dbReference>
<evidence type="ECO:0000259" key="2">
    <source>
        <dbReference type="PROSITE" id="PS51898"/>
    </source>
</evidence>
<gene>
    <name evidence="3" type="ORF">FHX52_4487</name>
</gene>
<dbReference type="InterPro" id="IPR013762">
    <property type="entry name" value="Integrase-like_cat_sf"/>
</dbReference>
<dbReference type="GO" id="GO:0003677">
    <property type="term" value="F:DNA binding"/>
    <property type="evidence" value="ECO:0007669"/>
    <property type="project" value="InterPro"/>
</dbReference>
<name>A0A543PMF1_9MICO</name>
<dbReference type="AlphaFoldDB" id="A0A543PMF1"/>
<dbReference type="EMBL" id="VFQF01000003">
    <property type="protein sequence ID" value="TQN45250.1"/>
    <property type="molecule type" value="Genomic_DNA"/>
</dbReference>
<keyword evidence="1" id="KW-0233">DNA recombination</keyword>
<dbReference type="GO" id="GO:0015074">
    <property type="term" value="P:DNA integration"/>
    <property type="evidence" value="ECO:0007669"/>
    <property type="project" value="InterPro"/>
</dbReference>
<dbReference type="Pfam" id="PF00589">
    <property type="entry name" value="Phage_integrase"/>
    <property type="match status" value="1"/>
</dbReference>
<organism evidence="3 4">
    <name type="scientific">Humibacillus xanthopallidus</name>
    <dbReference type="NCBI Taxonomy" id="412689"/>
    <lineage>
        <taxon>Bacteria</taxon>
        <taxon>Bacillati</taxon>
        <taxon>Actinomycetota</taxon>
        <taxon>Actinomycetes</taxon>
        <taxon>Micrococcales</taxon>
        <taxon>Intrasporangiaceae</taxon>
        <taxon>Humibacillus</taxon>
    </lineage>
</organism>
<dbReference type="PROSITE" id="PS51898">
    <property type="entry name" value="TYR_RECOMBINASE"/>
    <property type="match status" value="1"/>
</dbReference>
<dbReference type="InterPro" id="IPR050090">
    <property type="entry name" value="Tyrosine_recombinase_XerCD"/>
</dbReference>
<protein>
    <submittedName>
        <fullName evidence="3">Phage integrase family protein</fullName>
    </submittedName>
</protein>
<dbReference type="PANTHER" id="PTHR30349:SF64">
    <property type="entry name" value="PROPHAGE INTEGRASE INTD-RELATED"/>
    <property type="match status" value="1"/>
</dbReference>
<dbReference type="SUPFAM" id="SSF56349">
    <property type="entry name" value="DNA breaking-rejoining enzymes"/>
    <property type="match status" value="1"/>
</dbReference>
<evidence type="ECO:0000256" key="1">
    <source>
        <dbReference type="ARBA" id="ARBA00023172"/>
    </source>
</evidence>
<evidence type="ECO:0000313" key="4">
    <source>
        <dbReference type="Proteomes" id="UP000320085"/>
    </source>
</evidence>
<dbReference type="OrthoDB" id="5464621at2"/>
<dbReference type="InterPro" id="IPR011010">
    <property type="entry name" value="DNA_brk_join_enz"/>
</dbReference>
<reference evidence="3 4" key="1">
    <citation type="submission" date="2019-06" db="EMBL/GenBank/DDBJ databases">
        <title>Sequencing the genomes of 1000 actinobacteria strains.</title>
        <authorList>
            <person name="Klenk H.-P."/>
        </authorList>
    </citation>
    <scope>NUCLEOTIDE SEQUENCE [LARGE SCALE GENOMIC DNA]</scope>
    <source>
        <strain evidence="3 4">DSM 21776</strain>
    </source>
</reference>
<dbReference type="Proteomes" id="UP000320085">
    <property type="component" value="Unassembled WGS sequence"/>
</dbReference>
<dbReference type="InterPro" id="IPR002104">
    <property type="entry name" value="Integrase_catalytic"/>
</dbReference>
<feature type="domain" description="Tyr recombinase" evidence="2">
    <location>
        <begin position="107"/>
        <end position="305"/>
    </location>
</feature>
<proteinExistence type="predicted"/>
<accession>A0A543PMF1</accession>
<sequence length="321" mass="34865">MTDDLTVLVGEYMAFRAARGFQPNPKVEHLLTQFVASLPPSAADRGEGRLFTNGQALTWSHAPVGGSPGWLSDRLSAVRQFATFLAGSGLPVDVPAVRQGVGGSRRATPYLYTGADIRALMTAADDLFTPLKAATLKTLTGLLAVTGMRIGEALRLTIGELNLDEGIIVITQAKYGRQRVVLLEETSRQAITGYLHLPVRHRLGTAPDRPVFVTFKGSALAYRTAQGAFHQMTQRVALPPRAGARPRQHDLRHAFATQSMIDAYRQGRDPARTLALLSVWLGHANPADTYWYLQAAPEVAALAALRLEPGLDDHELESEEP</sequence>